<evidence type="ECO:0000313" key="5">
    <source>
        <dbReference type="Proteomes" id="UP001630127"/>
    </source>
</evidence>
<name>A0ABD2Y2U7_9GENT</name>
<keyword evidence="3" id="KW-0233">DNA recombination</keyword>
<dbReference type="InterPro" id="IPR001207">
    <property type="entry name" value="Transposase_mutator"/>
</dbReference>
<evidence type="ECO:0000256" key="2">
    <source>
        <dbReference type="ARBA" id="ARBA00023125"/>
    </source>
</evidence>
<reference evidence="4 5" key="1">
    <citation type="submission" date="2024-11" db="EMBL/GenBank/DDBJ databases">
        <title>A near-complete genome assembly of Cinchona calisaya.</title>
        <authorList>
            <person name="Lian D.C."/>
            <person name="Zhao X.W."/>
            <person name="Wei L."/>
        </authorList>
    </citation>
    <scope>NUCLEOTIDE SEQUENCE [LARGE SCALE GENOMIC DNA]</scope>
    <source>
        <tissue evidence="4">Nenye</tissue>
    </source>
</reference>
<evidence type="ECO:0000313" key="4">
    <source>
        <dbReference type="EMBL" id="KAL3500029.1"/>
    </source>
</evidence>
<keyword evidence="5" id="KW-1185">Reference proteome</keyword>
<accession>A0ABD2Y2U7</accession>
<dbReference type="AlphaFoldDB" id="A0ABD2Y2U7"/>
<dbReference type="PANTHER" id="PTHR31973">
    <property type="entry name" value="POLYPROTEIN, PUTATIVE-RELATED"/>
    <property type="match status" value="1"/>
</dbReference>
<dbReference type="EMBL" id="JBJUIK010000016">
    <property type="protein sequence ID" value="KAL3500029.1"/>
    <property type="molecule type" value="Genomic_DNA"/>
</dbReference>
<dbReference type="PROSITE" id="PS01007">
    <property type="entry name" value="TRANSPOSASE_MUTATOR"/>
    <property type="match status" value="1"/>
</dbReference>
<dbReference type="Proteomes" id="UP001630127">
    <property type="component" value="Unassembled WGS sequence"/>
</dbReference>
<comment type="caution">
    <text evidence="4">The sequence shown here is derived from an EMBL/GenBank/DDBJ whole genome shotgun (WGS) entry which is preliminary data.</text>
</comment>
<sequence>MAADLGIEDDYKWTIMSDKQKGLIQACELVLPNAQHRFCARHLQNNWCQASFKGTAWRGAFWATSMASTPVSFGQKMLELAEIDEDVAKWFHSGSITNHQLNGVGLLALGGRGVTSLTAEVALQTEGLELVEFYWTYRVMEISGTVGTPKSDLVDRNSMLKIQMKHFEAYNGTTDPEDYLKYVDSLLDLYGVSNKLRYLVFPKTFRSKARDWYLELSPIRLAIVINSIQCCEQLSN</sequence>
<dbReference type="PANTHER" id="PTHR31973:SF192">
    <property type="entry name" value="SWIM-TYPE DOMAIN-CONTAINING PROTEIN"/>
    <property type="match status" value="1"/>
</dbReference>
<keyword evidence="1" id="KW-0815">Transposition</keyword>
<proteinExistence type="predicted"/>
<organism evidence="4 5">
    <name type="scientific">Cinchona calisaya</name>
    <dbReference type="NCBI Taxonomy" id="153742"/>
    <lineage>
        <taxon>Eukaryota</taxon>
        <taxon>Viridiplantae</taxon>
        <taxon>Streptophyta</taxon>
        <taxon>Embryophyta</taxon>
        <taxon>Tracheophyta</taxon>
        <taxon>Spermatophyta</taxon>
        <taxon>Magnoliopsida</taxon>
        <taxon>eudicotyledons</taxon>
        <taxon>Gunneridae</taxon>
        <taxon>Pentapetalae</taxon>
        <taxon>asterids</taxon>
        <taxon>lamiids</taxon>
        <taxon>Gentianales</taxon>
        <taxon>Rubiaceae</taxon>
        <taxon>Cinchonoideae</taxon>
        <taxon>Cinchoneae</taxon>
        <taxon>Cinchona</taxon>
    </lineage>
</organism>
<dbReference type="GO" id="GO:0006310">
    <property type="term" value="P:DNA recombination"/>
    <property type="evidence" value="ECO:0007669"/>
    <property type="project" value="UniProtKB-KW"/>
</dbReference>
<keyword evidence="2" id="KW-0238">DNA-binding</keyword>
<gene>
    <name evidence="4" type="ORF">ACH5RR_039122</name>
</gene>
<evidence type="ECO:0000256" key="1">
    <source>
        <dbReference type="ARBA" id="ARBA00022578"/>
    </source>
</evidence>
<protein>
    <submittedName>
        <fullName evidence="4">Uncharacterized protein</fullName>
    </submittedName>
</protein>
<evidence type="ECO:0000256" key="3">
    <source>
        <dbReference type="ARBA" id="ARBA00023172"/>
    </source>
</evidence>
<dbReference type="GO" id="GO:0032196">
    <property type="term" value="P:transposition"/>
    <property type="evidence" value="ECO:0007669"/>
    <property type="project" value="UniProtKB-KW"/>
</dbReference>
<dbReference type="GO" id="GO:0003677">
    <property type="term" value="F:DNA binding"/>
    <property type="evidence" value="ECO:0007669"/>
    <property type="project" value="UniProtKB-KW"/>
</dbReference>